<comment type="catalytic activity">
    <reaction evidence="20 21">
        <text>FMN + ATP + H(+) = FAD + diphosphate</text>
        <dbReference type="Rhea" id="RHEA:17237"/>
        <dbReference type="ChEBI" id="CHEBI:15378"/>
        <dbReference type="ChEBI" id="CHEBI:30616"/>
        <dbReference type="ChEBI" id="CHEBI:33019"/>
        <dbReference type="ChEBI" id="CHEBI:57692"/>
        <dbReference type="ChEBI" id="CHEBI:58210"/>
        <dbReference type="EC" id="2.7.7.2"/>
    </reaction>
</comment>
<evidence type="ECO:0000256" key="5">
    <source>
        <dbReference type="ARBA" id="ARBA00006749"/>
    </source>
</evidence>
<dbReference type="GO" id="GO:0003919">
    <property type="term" value="F:FMN adenylyltransferase activity"/>
    <property type="evidence" value="ECO:0007669"/>
    <property type="project" value="UniProtKB-UniRule"/>
</dbReference>
<dbReference type="RefSeq" id="XP_028282221.1">
    <property type="nucleotide sequence ID" value="XM_028426420.1"/>
</dbReference>
<dbReference type="GeneID" id="114449071"/>
<evidence type="ECO:0000256" key="8">
    <source>
        <dbReference type="ARBA" id="ARBA00015431"/>
    </source>
</evidence>
<evidence type="ECO:0000256" key="17">
    <source>
        <dbReference type="ARBA" id="ARBA00031145"/>
    </source>
</evidence>
<evidence type="ECO:0000256" key="4">
    <source>
        <dbReference type="ARBA" id="ARBA00004726"/>
    </source>
</evidence>
<evidence type="ECO:0000256" key="16">
    <source>
        <dbReference type="ARBA" id="ARBA00022840"/>
    </source>
</evidence>
<dbReference type="Proteomes" id="UP000515145">
    <property type="component" value="Chromosome 16"/>
</dbReference>
<dbReference type="CTD" id="80308"/>
<evidence type="ECO:0000256" key="6">
    <source>
        <dbReference type="ARBA" id="ARBA00007589"/>
    </source>
</evidence>
<evidence type="ECO:0000313" key="24">
    <source>
        <dbReference type="RefSeq" id="XP_028282220.1"/>
    </source>
</evidence>
<evidence type="ECO:0000256" key="10">
    <source>
        <dbReference type="ARBA" id="ARBA00022630"/>
    </source>
</evidence>
<name>A0A6P7K003_9TELE</name>
<dbReference type="Pfam" id="PF00994">
    <property type="entry name" value="MoCF_biosynth"/>
    <property type="match status" value="1"/>
</dbReference>
<keyword evidence="15 21" id="KW-0274">FAD</keyword>
<evidence type="ECO:0000256" key="19">
    <source>
        <dbReference type="ARBA" id="ARBA00031871"/>
    </source>
</evidence>
<dbReference type="Gene3D" id="3.40.980.10">
    <property type="entry name" value="MoaB/Mog-like domain"/>
    <property type="match status" value="1"/>
</dbReference>
<comment type="pathway">
    <text evidence="4 21">Cofactor biosynthesis; FAD biosynthesis; FAD from FMN: step 1/1.</text>
</comment>
<dbReference type="Pfam" id="PF24102">
    <property type="entry name" value="FLAD1_M"/>
    <property type="match status" value="1"/>
</dbReference>
<dbReference type="RefSeq" id="XP_028282220.1">
    <property type="nucleotide sequence ID" value="XM_028426419.1"/>
</dbReference>
<dbReference type="InterPro" id="IPR036425">
    <property type="entry name" value="MoaB/Mog-like_dom_sf"/>
</dbReference>
<keyword evidence="9" id="KW-0963">Cytoplasm</keyword>
<keyword evidence="12 21" id="KW-0808">Transferase</keyword>
<evidence type="ECO:0000256" key="9">
    <source>
        <dbReference type="ARBA" id="ARBA00022490"/>
    </source>
</evidence>
<evidence type="ECO:0000256" key="13">
    <source>
        <dbReference type="ARBA" id="ARBA00022695"/>
    </source>
</evidence>
<comment type="cofactor">
    <cofactor evidence="1 21">
        <name>Mg(2+)</name>
        <dbReference type="ChEBI" id="CHEBI:18420"/>
    </cofactor>
</comment>
<dbReference type="SMART" id="SM00852">
    <property type="entry name" value="MoCF_biosynth"/>
    <property type="match status" value="1"/>
</dbReference>
<evidence type="ECO:0000256" key="21">
    <source>
        <dbReference type="PIRNR" id="PIRNR036620"/>
    </source>
</evidence>
<keyword evidence="10 21" id="KW-0285">Flavoprotein</keyword>
<feature type="domain" description="MoaB/Mog" evidence="22">
    <location>
        <begin position="50"/>
        <end position="217"/>
    </location>
</feature>
<dbReference type="SUPFAM" id="SSF52402">
    <property type="entry name" value="Adenine nucleotide alpha hydrolases-like"/>
    <property type="match status" value="1"/>
</dbReference>
<reference evidence="24 25" key="1">
    <citation type="submission" date="2025-04" db="UniProtKB">
        <authorList>
            <consortium name="RefSeq"/>
        </authorList>
    </citation>
    <scope>IDENTIFICATION</scope>
</reference>
<dbReference type="UniPathway" id="UPA00277">
    <property type="reaction ID" value="UER00407"/>
</dbReference>
<evidence type="ECO:0000256" key="18">
    <source>
        <dbReference type="ARBA" id="ARBA00031676"/>
    </source>
</evidence>
<dbReference type="RefSeq" id="XP_028282222.1">
    <property type="nucleotide sequence ID" value="XM_028426421.1"/>
</dbReference>
<comment type="similarity">
    <text evidence="6 21">In the N-terminal section; belongs to the MoaB/Mog family.</text>
</comment>
<dbReference type="InterPro" id="IPR002500">
    <property type="entry name" value="PAPS_reduct_dom"/>
</dbReference>
<dbReference type="SUPFAM" id="SSF53218">
    <property type="entry name" value="Molybdenum cofactor biosynthesis proteins"/>
    <property type="match status" value="1"/>
</dbReference>
<dbReference type="PANTHER" id="PTHR23293">
    <property type="entry name" value="FAD SYNTHETASE-RELATED FMN ADENYLYLTRANSFERASE"/>
    <property type="match status" value="1"/>
</dbReference>
<dbReference type="GO" id="GO:0005524">
    <property type="term" value="F:ATP binding"/>
    <property type="evidence" value="ECO:0007669"/>
    <property type="project" value="UniProtKB-UniRule"/>
</dbReference>
<dbReference type="GO" id="GO:0005737">
    <property type="term" value="C:cytoplasm"/>
    <property type="evidence" value="ECO:0007669"/>
    <property type="project" value="UniProtKB-SubCell"/>
</dbReference>
<dbReference type="InterPro" id="IPR001453">
    <property type="entry name" value="MoaB/Mog_dom"/>
</dbReference>
<evidence type="ECO:0000313" key="23">
    <source>
        <dbReference type="Proteomes" id="UP000515145"/>
    </source>
</evidence>
<proteinExistence type="inferred from homology"/>
<dbReference type="InterPro" id="IPR014729">
    <property type="entry name" value="Rossmann-like_a/b/a_fold"/>
</dbReference>
<dbReference type="AlphaFoldDB" id="A0A6P7K003"/>
<dbReference type="PIRSF" id="PIRSF036620">
    <property type="entry name" value="MPTbdFAD"/>
    <property type="match status" value="1"/>
</dbReference>
<keyword evidence="23" id="KW-1185">Reference proteome</keyword>
<dbReference type="Pfam" id="PF01507">
    <property type="entry name" value="PAPS_reduct"/>
    <property type="match status" value="1"/>
</dbReference>
<comment type="subcellular location">
    <subcellularLocation>
        <location evidence="3">Cytoplasm</location>
    </subcellularLocation>
</comment>
<accession>A0A6P7K003</accession>
<dbReference type="InterPro" id="IPR012183">
    <property type="entry name" value="FAD_synth_MoaB/Mog-bd"/>
</dbReference>
<evidence type="ECO:0000256" key="1">
    <source>
        <dbReference type="ARBA" id="ARBA00001946"/>
    </source>
</evidence>
<evidence type="ECO:0000256" key="2">
    <source>
        <dbReference type="ARBA" id="ARBA00003316"/>
    </source>
</evidence>
<evidence type="ECO:0000313" key="25">
    <source>
        <dbReference type="RefSeq" id="XP_028282221.1"/>
    </source>
</evidence>
<dbReference type="Gene3D" id="3.40.50.620">
    <property type="entry name" value="HUPs"/>
    <property type="match status" value="1"/>
</dbReference>
<dbReference type="OrthoDB" id="270728at2759"/>
<protein>
    <recommendedName>
        <fullName evidence="8 21">FAD synthase</fullName>
        <ecNumber evidence="7 21">2.7.7.2</ecNumber>
    </recommendedName>
    <alternativeName>
        <fullName evidence="17 21">FAD pyrophosphorylase</fullName>
    </alternativeName>
    <alternativeName>
        <fullName evidence="19 21">FMN adenylyltransferase</fullName>
    </alternativeName>
    <alternativeName>
        <fullName evidence="18 21">Flavin adenine dinucleotide synthase</fullName>
    </alternativeName>
</protein>
<gene>
    <name evidence="24 25 26" type="primary">flad1</name>
</gene>
<evidence type="ECO:0000256" key="3">
    <source>
        <dbReference type="ARBA" id="ARBA00004496"/>
    </source>
</evidence>
<keyword evidence="14 21" id="KW-0547">Nucleotide-binding</keyword>
<evidence type="ECO:0000256" key="20">
    <source>
        <dbReference type="ARBA" id="ARBA00049494"/>
    </source>
</evidence>
<keyword evidence="16 21" id="KW-0067">ATP-binding</keyword>
<evidence type="ECO:0000256" key="11">
    <source>
        <dbReference type="ARBA" id="ARBA00022643"/>
    </source>
</evidence>
<keyword evidence="13 21" id="KW-0548">Nucleotidyltransferase</keyword>
<keyword evidence="11 21" id="KW-0288">FMN</keyword>
<dbReference type="FunFam" id="3.40.50.620:FF:000113">
    <property type="entry name" value="FAD synthase"/>
    <property type="match status" value="1"/>
</dbReference>
<dbReference type="GO" id="GO:0006747">
    <property type="term" value="P:FAD biosynthetic process"/>
    <property type="evidence" value="ECO:0007669"/>
    <property type="project" value="UniProtKB-UniRule"/>
</dbReference>
<evidence type="ECO:0000256" key="12">
    <source>
        <dbReference type="ARBA" id="ARBA00022679"/>
    </source>
</evidence>
<comment type="similarity">
    <text evidence="5 21">In the C-terminal section; belongs to the PAPS reductase family. FAD1 subfamily.</text>
</comment>
<evidence type="ECO:0000256" key="14">
    <source>
        <dbReference type="ARBA" id="ARBA00022741"/>
    </source>
</evidence>
<dbReference type="PANTHER" id="PTHR23293:SF9">
    <property type="entry name" value="FAD SYNTHASE"/>
    <property type="match status" value="1"/>
</dbReference>
<comment type="function">
    <text evidence="2 21">Catalyzes the adenylation of flavin mononucleotide (FMN) to form flavin adenine dinucleotide (FAD) coenzyme.</text>
</comment>
<organism evidence="23 26">
    <name type="scientific">Parambassis ranga</name>
    <name type="common">Indian glassy fish</name>
    <dbReference type="NCBI Taxonomy" id="210632"/>
    <lineage>
        <taxon>Eukaryota</taxon>
        <taxon>Metazoa</taxon>
        <taxon>Chordata</taxon>
        <taxon>Craniata</taxon>
        <taxon>Vertebrata</taxon>
        <taxon>Euteleostomi</taxon>
        <taxon>Actinopterygii</taxon>
        <taxon>Neopterygii</taxon>
        <taxon>Teleostei</taxon>
        <taxon>Neoteleostei</taxon>
        <taxon>Acanthomorphata</taxon>
        <taxon>Ovalentaria</taxon>
        <taxon>Ambassidae</taxon>
        <taxon>Parambassis</taxon>
    </lineage>
</organism>
<evidence type="ECO:0000259" key="22">
    <source>
        <dbReference type="SMART" id="SM00852"/>
    </source>
</evidence>
<dbReference type="InterPro" id="IPR056596">
    <property type="entry name" value="FLAD1_M"/>
</dbReference>
<dbReference type="CDD" id="cd23948">
    <property type="entry name" value="FAD_synthase"/>
    <property type="match status" value="1"/>
</dbReference>
<evidence type="ECO:0000256" key="7">
    <source>
        <dbReference type="ARBA" id="ARBA00012393"/>
    </source>
</evidence>
<dbReference type="EC" id="2.7.7.2" evidence="7 21"/>
<evidence type="ECO:0000256" key="15">
    <source>
        <dbReference type="ARBA" id="ARBA00022827"/>
    </source>
</evidence>
<dbReference type="CDD" id="cd00885">
    <property type="entry name" value="cinA"/>
    <property type="match status" value="1"/>
</dbReference>
<evidence type="ECO:0000313" key="26">
    <source>
        <dbReference type="RefSeq" id="XP_028282222.1"/>
    </source>
</evidence>
<sequence length="528" mass="58899">MLIFSLPKLSRTVVRVRRLAAQLSKATMFTNHQGTSPSSAAINGDAPTAAILIIGDEILKGHTVDTNSTFLTKALRKLGVSVQRITVIPDVQEVIAKEVALLSSQYTHLITSGGIGPTHDDVTLESVAMAFQEELYPHPDLAQLVEEFFGVTDKNSPAMKLAMVPLSAKLNYGTDPQTGKPLRYPVVSVRNVYIFPGIPSLMERAFSGMEQLFASSGTTFHTREVFVDADEAEIAPILTKLQARWGRRVALGSYPDWLSNYHRVRLVLDSDSPEEVDKARSQLVDELPKGSVVPLVTDSVSNATAEVYTLANSGTALGEKVKSALKTIETALDQYSTEAICVGFNGGKDCTALLHLYYAALKRRHPDSKDKVKALYIRIVSPFPEMERFLQDTIKRYDLELISVEGSIRQALNEVQEKRPHLRAVLMGTRRTDPYSHTLTPMCPTDNGWPDYMRVNPLLDWTYHDIWSFLRTLYVPYCILYDKGYTSLGSMDNTCRNASLQMVDARGVTRYKPAYLLENEEEERKSRA</sequence>